<proteinExistence type="predicted"/>
<reference evidence="1 2" key="1">
    <citation type="submission" date="2020-08" db="EMBL/GenBank/DDBJ databases">
        <title>Acidobacteriota in marine sediments use diverse sulfur dissimilation pathways.</title>
        <authorList>
            <person name="Wasmund K."/>
        </authorList>
    </citation>
    <scope>NUCLEOTIDE SEQUENCE [LARGE SCALE GENOMIC DNA]</scope>
    <source>
        <strain evidence="1">MAG AM4</strain>
    </source>
</reference>
<dbReference type="SUPFAM" id="SSF48452">
    <property type="entry name" value="TPR-like"/>
    <property type="match status" value="1"/>
</dbReference>
<dbReference type="InterPro" id="IPR011990">
    <property type="entry name" value="TPR-like_helical_dom_sf"/>
</dbReference>
<comment type="caution">
    <text evidence="1">The sequence shown here is derived from an EMBL/GenBank/DDBJ whole genome shotgun (WGS) entry which is preliminary data.</text>
</comment>
<dbReference type="Proteomes" id="UP000648239">
    <property type="component" value="Unassembled WGS sequence"/>
</dbReference>
<accession>A0A8J6XWR6</accession>
<name>A0A8J6XWR6_9BACT</name>
<evidence type="ECO:0000313" key="2">
    <source>
        <dbReference type="Proteomes" id="UP000648239"/>
    </source>
</evidence>
<protein>
    <submittedName>
        <fullName evidence="1">Tetratricopeptide repeat protein</fullName>
    </submittedName>
</protein>
<evidence type="ECO:0000313" key="1">
    <source>
        <dbReference type="EMBL" id="MBD3867881.1"/>
    </source>
</evidence>
<sequence>MRHISIRQVGTPTILTLLAVIFTTGLVLGKPPSDPLLFAAEMAGKGNWREALFRWRNAEKADPGSPMILNNIAVALEVRGRSDEAGELYQRIAELSGETPGIAYNIRGYNRFWKKELAVAPGGKKERKRPGTSKRSVAVEVPLPVPAQLDVSGMSNILVASFLLQETDLLDINREIVRFLRSEFRRNTGLIPLDVSPAPPIPEQTLETLAANRKFWQHLGNRHGADLIVSGRVFYDRRESSGYEEVDIVSPVTGHKVRQTRFVEMEDFDFSVELLFLSGSSGELLFQDTVKRKMRFQGLNNDPITAFHQLSETIVGDVLSIVSPRRRIETRIIYKGRRP</sequence>
<dbReference type="Gene3D" id="1.25.40.10">
    <property type="entry name" value="Tetratricopeptide repeat domain"/>
    <property type="match status" value="1"/>
</dbReference>
<organism evidence="1 2">
    <name type="scientific">Candidatus Polarisedimenticola svalbardensis</name>
    <dbReference type="NCBI Taxonomy" id="2886004"/>
    <lineage>
        <taxon>Bacteria</taxon>
        <taxon>Pseudomonadati</taxon>
        <taxon>Acidobacteriota</taxon>
        <taxon>Candidatus Polarisedimenticolia</taxon>
        <taxon>Candidatus Polarisedimenticolales</taxon>
        <taxon>Candidatus Polarisedimenticolaceae</taxon>
        <taxon>Candidatus Polarisedimenticola</taxon>
    </lineage>
</organism>
<dbReference type="EMBL" id="JACXWD010000017">
    <property type="protein sequence ID" value="MBD3867881.1"/>
    <property type="molecule type" value="Genomic_DNA"/>
</dbReference>
<dbReference type="AlphaFoldDB" id="A0A8J6XWR6"/>
<gene>
    <name evidence="1" type="ORF">IFK94_07145</name>
</gene>